<evidence type="ECO:0000313" key="2">
    <source>
        <dbReference type="EMBL" id="TCO49427.1"/>
    </source>
</evidence>
<reference evidence="2 3" key="1">
    <citation type="journal article" date="2015" name="Stand. Genomic Sci.">
        <title>Genomic Encyclopedia of Bacterial and Archaeal Type Strains, Phase III: the genomes of soil and plant-associated and newly described type strains.</title>
        <authorList>
            <person name="Whitman W.B."/>
            <person name="Woyke T."/>
            <person name="Klenk H.P."/>
            <person name="Zhou Y."/>
            <person name="Lilburn T.G."/>
            <person name="Beck B.J."/>
            <person name="De Vos P."/>
            <person name="Vandamme P."/>
            <person name="Eisen J.A."/>
            <person name="Garrity G."/>
            <person name="Hugenholtz P."/>
            <person name="Kyrpides N.C."/>
        </authorList>
    </citation>
    <scope>NUCLEOTIDE SEQUENCE [LARGE SCALE GENOMIC DNA]</scope>
    <source>
        <strain evidence="2 3">VKM Ac-2541</strain>
    </source>
</reference>
<dbReference type="OrthoDB" id="3798249at2"/>
<dbReference type="AlphaFoldDB" id="A0A4R2IW41"/>
<dbReference type="Proteomes" id="UP000295573">
    <property type="component" value="Unassembled WGS sequence"/>
</dbReference>
<sequence length="982" mass="105901">MGDARFLAGWVRVSAESGRLLEDPDQLAVDVAHVRHEGNGVYLVTTGTGEMFRLIKRVGPLDPGRKLEYAVHVDDGDPSHNGEFDGAPWYDGDFDDVPTVELTLSDRLSEDDVAPALARVLAESTAVLRGAGDPRDIDGVFVPGVTPDGVFRPGGTPDVDAVQRPVDAGHRAELRQRGLLERRLGDELAGRFRARGTVRRAAVRKEIRKLALTMGVADGQPNAKLLRTLLTEDERAILDRAKDRARPLEERVDQPGYLAKAVGSSGVSSVVIGAAAAAFTGNPLVGVGIAVPTIVNAAVGSFTERRLDRKKATGRKPAYNADRQQREYDYPGLLALLDGPERVRPPVKKMPRATAWRNYLIRHSIPTLATAAVAGALTPFGVPALSTALVIASSALAKSLAERLVDMKKLEFRLRRIDAAERDRLSDPTLYVNQLVTEFSELQARLDRVVARQGTEAAAASDVPGAPPYTVSLSAQLIENVSGAARRAFVGGNRGQTVDVDPTALARHVSAQMESLMSAVGPGLLGAVTGAMGDQYFLNRDEAGRDASKLWSRGHQEAAQAEALAGILEPRLRAFRELTERLEELTGVPPDLSDRGLPVVTEPPAGPRPSARAPWSAYAVQVAAGSLGGVAGVVGLDQLFDVPDLAVVLTAAGATGSMAATPVARSLFRRRELLVHEGLETNKAVRSVNQSELLEQRAITRYLMTQLSMRAEAIARRTASPRVTLAPLEASPYYTDHVRAAVRRAELDNVPSGQPETPFDTDARTDRVQTLERIDHWAAEADRLEALGVSGANAHEKVRLAIARYESIADSNGTRHRFPDLATVNRADGRRVTGGATSQIRSGVHQAVRRLVAEPSGKPFLAERLITLEHLSRLADALDHHATHGTDDSRAHFQQQFDQTLAKANQLWREAGTPNGLVLPALSETEQTGGPEQPGPDNELKRLRQLIDSPRANIRRTEDNAGARRTEGGAGLRRTNDGDRGR</sequence>
<keyword evidence="3" id="KW-1185">Reference proteome</keyword>
<name>A0A4R2IW41_9ACTN</name>
<accession>A0A4R2IW41</accession>
<organism evidence="2 3">
    <name type="scientific">Kribbella antiqua</name>
    <dbReference type="NCBI Taxonomy" id="2512217"/>
    <lineage>
        <taxon>Bacteria</taxon>
        <taxon>Bacillati</taxon>
        <taxon>Actinomycetota</taxon>
        <taxon>Actinomycetes</taxon>
        <taxon>Propionibacteriales</taxon>
        <taxon>Kribbellaceae</taxon>
        <taxon>Kribbella</taxon>
    </lineage>
</organism>
<gene>
    <name evidence="2" type="ORF">EV646_103406</name>
</gene>
<feature type="compositionally biased region" description="Basic and acidic residues" evidence="1">
    <location>
        <begin position="955"/>
        <end position="967"/>
    </location>
</feature>
<protein>
    <submittedName>
        <fullName evidence="2">Uncharacterized protein</fullName>
    </submittedName>
</protein>
<proteinExistence type="predicted"/>
<feature type="region of interest" description="Disordered" evidence="1">
    <location>
        <begin position="947"/>
        <end position="982"/>
    </location>
</feature>
<evidence type="ECO:0000313" key="3">
    <source>
        <dbReference type="Proteomes" id="UP000295573"/>
    </source>
</evidence>
<evidence type="ECO:0000256" key="1">
    <source>
        <dbReference type="SAM" id="MobiDB-lite"/>
    </source>
</evidence>
<dbReference type="RefSeq" id="WP_132147282.1">
    <property type="nucleotide sequence ID" value="NZ_SLWR01000003.1"/>
</dbReference>
<dbReference type="EMBL" id="SLWR01000003">
    <property type="protein sequence ID" value="TCO49427.1"/>
    <property type="molecule type" value="Genomic_DNA"/>
</dbReference>
<comment type="caution">
    <text evidence="2">The sequence shown here is derived from an EMBL/GenBank/DDBJ whole genome shotgun (WGS) entry which is preliminary data.</text>
</comment>